<evidence type="ECO:0000256" key="2">
    <source>
        <dbReference type="SAM" id="SignalP"/>
    </source>
</evidence>
<feature type="chain" id="PRO_5035424849" evidence="2">
    <location>
        <begin position="25"/>
        <end position="345"/>
    </location>
</feature>
<keyword evidence="4" id="KW-1185">Reference proteome</keyword>
<feature type="compositionally biased region" description="Acidic residues" evidence="1">
    <location>
        <begin position="247"/>
        <end position="264"/>
    </location>
</feature>
<feature type="compositionally biased region" description="Acidic residues" evidence="1">
    <location>
        <begin position="123"/>
        <end position="134"/>
    </location>
</feature>
<dbReference type="Proteomes" id="UP000794436">
    <property type="component" value="Unassembled WGS sequence"/>
</dbReference>
<evidence type="ECO:0000313" key="4">
    <source>
        <dbReference type="Proteomes" id="UP000794436"/>
    </source>
</evidence>
<accession>A0A8K1C660</accession>
<feature type="compositionally biased region" description="Acidic residues" evidence="1">
    <location>
        <begin position="322"/>
        <end position="335"/>
    </location>
</feature>
<feature type="compositionally biased region" description="Acidic residues" evidence="1">
    <location>
        <begin position="144"/>
        <end position="159"/>
    </location>
</feature>
<sequence length="345" mass="38864">MKAFLTTALVAVVAAALTPEGARADEVAVRRLEQHMTGADALVTPRKLVEDEDEWTTYTKAPEYSEDVIDNSVTDQEVDDEITAQFSDLETAPNSVSADFPENAFYLESDEEANLESKTMSELEGEEAVTDEIGEPALMTRSYEDEEESEPVSTEEEELESYRMDAPEDDEEESTPVSTEEEELESYRMAAPVDDAEEDSESTPVSTEEEELESYRMDAPEDDRRLHESEPVSTEEEELESYRMDAPEDDEEESTPVSTEEEELESYRMDAPEDDAEADSEAAPAEMSYAEAQEVAKYSSVAEMNENVDTEEDLESYRMEAPADDDEVEAEEAPEDDRRRRLRSV</sequence>
<comment type="caution">
    <text evidence="3">The sequence shown here is derived from an EMBL/GenBank/DDBJ whole genome shotgun (WGS) entry which is preliminary data.</text>
</comment>
<feature type="region of interest" description="Disordered" evidence="1">
    <location>
        <begin position="112"/>
        <end position="285"/>
    </location>
</feature>
<feature type="compositionally biased region" description="Basic and acidic residues" evidence="1">
    <location>
        <begin position="213"/>
        <end position="230"/>
    </location>
</feature>
<proteinExistence type="predicted"/>
<evidence type="ECO:0000256" key="1">
    <source>
        <dbReference type="SAM" id="MobiDB-lite"/>
    </source>
</evidence>
<name>A0A8K1C660_PYTOL</name>
<dbReference type="AlphaFoldDB" id="A0A8K1C660"/>
<feature type="signal peptide" evidence="2">
    <location>
        <begin position="1"/>
        <end position="24"/>
    </location>
</feature>
<feature type="region of interest" description="Disordered" evidence="1">
    <location>
        <begin position="307"/>
        <end position="345"/>
    </location>
</feature>
<protein>
    <submittedName>
        <fullName evidence="3">Uncharacterized protein</fullName>
    </submittedName>
</protein>
<feature type="compositionally biased region" description="Acidic residues" evidence="1">
    <location>
        <begin position="194"/>
        <end position="212"/>
    </location>
</feature>
<dbReference type="EMBL" id="SPLM01000145">
    <property type="protein sequence ID" value="TMW56772.1"/>
    <property type="molecule type" value="Genomic_DNA"/>
</dbReference>
<feature type="compositionally biased region" description="Acidic residues" evidence="1">
    <location>
        <begin position="167"/>
        <end position="184"/>
    </location>
</feature>
<keyword evidence="2" id="KW-0732">Signal</keyword>
<organism evidence="3 4">
    <name type="scientific">Pythium oligandrum</name>
    <name type="common">Mycoparasitic fungus</name>
    <dbReference type="NCBI Taxonomy" id="41045"/>
    <lineage>
        <taxon>Eukaryota</taxon>
        <taxon>Sar</taxon>
        <taxon>Stramenopiles</taxon>
        <taxon>Oomycota</taxon>
        <taxon>Peronosporomycetes</taxon>
        <taxon>Pythiales</taxon>
        <taxon>Pythiaceae</taxon>
        <taxon>Pythium</taxon>
    </lineage>
</organism>
<evidence type="ECO:0000313" key="3">
    <source>
        <dbReference type="EMBL" id="TMW56772.1"/>
    </source>
</evidence>
<reference evidence="3" key="1">
    <citation type="submission" date="2019-03" db="EMBL/GenBank/DDBJ databases">
        <title>Long read genome sequence of the mycoparasitic Pythium oligandrum ATCC 38472 isolated from sugarbeet rhizosphere.</title>
        <authorList>
            <person name="Gaulin E."/>
        </authorList>
    </citation>
    <scope>NUCLEOTIDE SEQUENCE</scope>
    <source>
        <strain evidence="3">ATCC 38472_TT</strain>
    </source>
</reference>
<gene>
    <name evidence="3" type="ORF">Poli38472_006782</name>
</gene>